<feature type="region of interest" description="Disordered" evidence="1">
    <location>
        <begin position="76"/>
        <end position="101"/>
    </location>
</feature>
<evidence type="ECO:0000313" key="2">
    <source>
        <dbReference type="Ensembl" id="ENSLLTP00000018044.1"/>
    </source>
</evidence>
<name>A0A8C5SG37_LATLA</name>
<evidence type="ECO:0000313" key="3">
    <source>
        <dbReference type="Proteomes" id="UP000694406"/>
    </source>
</evidence>
<accession>A0A8C5SG37</accession>
<reference evidence="2" key="2">
    <citation type="submission" date="2025-09" db="UniProtKB">
        <authorList>
            <consortium name="Ensembl"/>
        </authorList>
    </citation>
    <scope>IDENTIFICATION</scope>
</reference>
<proteinExistence type="predicted"/>
<organism evidence="2 3">
    <name type="scientific">Laticauda laticaudata</name>
    <name type="common">Blue-ringed sea krait</name>
    <name type="synonym">Blue-lipped sea krait</name>
    <dbReference type="NCBI Taxonomy" id="8630"/>
    <lineage>
        <taxon>Eukaryota</taxon>
        <taxon>Metazoa</taxon>
        <taxon>Chordata</taxon>
        <taxon>Craniata</taxon>
        <taxon>Vertebrata</taxon>
        <taxon>Euteleostomi</taxon>
        <taxon>Lepidosauria</taxon>
        <taxon>Squamata</taxon>
        <taxon>Bifurcata</taxon>
        <taxon>Unidentata</taxon>
        <taxon>Episquamata</taxon>
        <taxon>Toxicofera</taxon>
        <taxon>Serpentes</taxon>
        <taxon>Colubroidea</taxon>
        <taxon>Elapidae</taxon>
        <taxon>Laticaudinae</taxon>
        <taxon>Laticauda</taxon>
    </lineage>
</organism>
<evidence type="ECO:0000256" key="1">
    <source>
        <dbReference type="SAM" id="MobiDB-lite"/>
    </source>
</evidence>
<keyword evidence="3" id="KW-1185">Reference proteome</keyword>
<dbReference type="AlphaFoldDB" id="A0A8C5SG37"/>
<protein>
    <submittedName>
        <fullName evidence="2">Uncharacterized protein</fullName>
    </submittedName>
</protein>
<reference evidence="2" key="1">
    <citation type="submission" date="2025-08" db="UniProtKB">
        <authorList>
            <consortium name="Ensembl"/>
        </authorList>
    </citation>
    <scope>IDENTIFICATION</scope>
</reference>
<dbReference type="Ensembl" id="ENSLLTT00000018721.1">
    <property type="protein sequence ID" value="ENSLLTP00000018044.1"/>
    <property type="gene ID" value="ENSLLTG00000013675.1"/>
</dbReference>
<feature type="region of interest" description="Disordered" evidence="1">
    <location>
        <begin position="20"/>
        <end position="50"/>
    </location>
</feature>
<dbReference type="Proteomes" id="UP000694406">
    <property type="component" value="Unplaced"/>
</dbReference>
<sequence length="101" mass="10743">MRIATSPQFDEVVEHLRPRLDQAKHQLPSQPGSWTLKGGTDSAATSASGNHVQKHAVCLRGCHTTPSALWSEKCAAGHTSKNNSGGASPPCPTTEEGWKKV</sequence>